<evidence type="ECO:0000313" key="3">
    <source>
        <dbReference type="Proteomes" id="UP000199163"/>
    </source>
</evidence>
<dbReference type="RefSeq" id="WP_091276805.1">
    <property type="nucleotide sequence ID" value="NZ_FNDK01000040.1"/>
</dbReference>
<dbReference type="AlphaFoldDB" id="A0A1G8K2T3"/>
<name>A0A1G8K2T3_9BACI</name>
<feature type="region of interest" description="Disordered" evidence="1">
    <location>
        <begin position="1"/>
        <end position="65"/>
    </location>
</feature>
<reference evidence="2 3" key="1">
    <citation type="submission" date="2016-10" db="EMBL/GenBank/DDBJ databases">
        <authorList>
            <person name="de Groot N.N."/>
        </authorList>
    </citation>
    <scope>NUCLEOTIDE SEQUENCE [LARGE SCALE GENOMIC DNA]</scope>
    <source>
        <strain evidence="2 3">DSM 21632</strain>
    </source>
</reference>
<accession>A0A1G8K2T3</accession>
<gene>
    <name evidence="2" type="ORF">SAMN05192534_14016</name>
</gene>
<protein>
    <submittedName>
        <fullName evidence="2">YfhD-like protein</fullName>
    </submittedName>
</protein>
<feature type="compositionally biased region" description="Basic and acidic residues" evidence="1">
    <location>
        <begin position="47"/>
        <end position="65"/>
    </location>
</feature>
<dbReference type="Pfam" id="PF14151">
    <property type="entry name" value="YfhD"/>
    <property type="match status" value="1"/>
</dbReference>
<organism evidence="2 3">
    <name type="scientific">Alteribacillus persepolensis</name>
    <dbReference type="NCBI Taxonomy" id="568899"/>
    <lineage>
        <taxon>Bacteria</taxon>
        <taxon>Bacillati</taxon>
        <taxon>Bacillota</taxon>
        <taxon>Bacilli</taxon>
        <taxon>Bacillales</taxon>
        <taxon>Bacillaceae</taxon>
        <taxon>Alteribacillus</taxon>
    </lineage>
</organism>
<sequence>MTRGQTRNNKHKKKSKLSQTPKKDIVKSDGLDVEYSKELADTDDLEAQERAEAADERAHQRSMEE</sequence>
<dbReference type="STRING" id="568899.SAMN05192534_14016"/>
<dbReference type="Proteomes" id="UP000199163">
    <property type="component" value="Unassembled WGS sequence"/>
</dbReference>
<evidence type="ECO:0000313" key="2">
    <source>
        <dbReference type="EMBL" id="SDI37677.1"/>
    </source>
</evidence>
<dbReference type="EMBL" id="FNDK01000040">
    <property type="protein sequence ID" value="SDI37677.1"/>
    <property type="molecule type" value="Genomic_DNA"/>
</dbReference>
<evidence type="ECO:0000256" key="1">
    <source>
        <dbReference type="SAM" id="MobiDB-lite"/>
    </source>
</evidence>
<feature type="compositionally biased region" description="Basic and acidic residues" evidence="1">
    <location>
        <begin position="21"/>
        <end position="40"/>
    </location>
</feature>
<dbReference type="InterPro" id="IPR025435">
    <property type="entry name" value="YfhD-like"/>
</dbReference>
<proteinExistence type="predicted"/>
<keyword evidence="3" id="KW-1185">Reference proteome</keyword>